<sequence length="118" mass="12513">MEPLPVAPNGAPPRRPIPRRSPPPHQSARLPRRPTMPMAQQAPPPPGTSTQQGTPGTIGTPPTWLPTPPAFVPRFSPPLLHISDPNSSSASIQEDCGMGPRPPGGFLSLLSTFIKLHS</sequence>
<feature type="region of interest" description="Disordered" evidence="1">
    <location>
        <begin position="1"/>
        <end position="100"/>
    </location>
</feature>
<protein>
    <submittedName>
        <fullName evidence="2">Uncharacterized protein</fullName>
    </submittedName>
</protein>
<dbReference type="EMBL" id="GBRH01231135">
    <property type="protein sequence ID" value="JAD66760.1"/>
    <property type="molecule type" value="Transcribed_RNA"/>
</dbReference>
<name>A0A0A9C029_ARUDO</name>
<evidence type="ECO:0000256" key="1">
    <source>
        <dbReference type="SAM" id="MobiDB-lite"/>
    </source>
</evidence>
<dbReference type="AlphaFoldDB" id="A0A0A9C029"/>
<feature type="compositionally biased region" description="Low complexity" evidence="1">
    <location>
        <begin position="48"/>
        <end position="62"/>
    </location>
</feature>
<proteinExistence type="predicted"/>
<evidence type="ECO:0000313" key="2">
    <source>
        <dbReference type="EMBL" id="JAD66760.1"/>
    </source>
</evidence>
<reference evidence="2" key="1">
    <citation type="submission" date="2014-09" db="EMBL/GenBank/DDBJ databases">
        <authorList>
            <person name="Magalhaes I.L.F."/>
            <person name="Oliveira U."/>
            <person name="Santos F.R."/>
            <person name="Vidigal T.H.D.A."/>
            <person name="Brescovit A.D."/>
            <person name="Santos A.J."/>
        </authorList>
    </citation>
    <scope>NUCLEOTIDE SEQUENCE</scope>
    <source>
        <tissue evidence="2">Shoot tissue taken approximately 20 cm above the soil surface</tissue>
    </source>
</reference>
<accession>A0A0A9C029</accession>
<reference evidence="2" key="2">
    <citation type="journal article" date="2015" name="Data Brief">
        <title>Shoot transcriptome of the giant reed, Arundo donax.</title>
        <authorList>
            <person name="Barrero R.A."/>
            <person name="Guerrero F.D."/>
            <person name="Moolhuijzen P."/>
            <person name="Goolsby J.A."/>
            <person name="Tidwell J."/>
            <person name="Bellgard S.E."/>
            <person name="Bellgard M.I."/>
        </authorList>
    </citation>
    <scope>NUCLEOTIDE SEQUENCE</scope>
    <source>
        <tissue evidence="2">Shoot tissue taken approximately 20 cm above the soil surface</tissue>
    </source>
</reference>
<feature type="compositionally biased region" description="Pro residues" evidence="1">
    <location>
        <begin position="10"/>
        <end position="25"/>
    </location>
</feature>
<organism evidence="2">
    <name type="scientific">Arundo donax</name>
    <name type="common">Giant reed</name>
    <name type="synonym">Donax arundinaceus</name>
    <dbReference type="NCBI Taxonomy" id="35708"/>
    <lineage>
        <taxon>Eukaryota</taxon>
        <taxon>Viridiplantae</taxon>
        <taxon>Streptophyta</taxon>
        <taxon>Embryophyta</taxon>
        <taxon>Tracheophyta</taxon>
        <taxon>Spermatophyta</taxon>
        <taxon>Magnoliopsida</taxon>
        <taxon>Liliopsida</taxon>
        <taxon>Poales</taxon>
        <taxon>Poaceae</taxon>
        <taxon>PACMAD clade</taxon>
        <taxon>Arundinoideae</taxon>
        <taxon>Arundineae</taxon>
        <taxon>Arundo</taxon>
    </lineage>
</organism>
<dbReference type="PRINTS" id="PR01217">
    <property type="entry name" value="PRICHEXTENSN"/>
</dbReference>